<dbReference type="InterPro" id="IPR003594">
    <property type="entry name" value="HATPase_dom"/>
</dbReference>
<sequence length="544" mass="62097">MSIRHKILLSMFLVVMLFVPVNLYLLTKYLDVKKNFLIFVDSTVPRLESLLRMQNLNNRINLFIENLSVKFQQTAGNTNTPDKVGAVKDEFLSLLEELGEQAKNYSYYHHQQVDVHVKRLTNLRDEVMISALNVFSAKEQKQHIPRINDQETILQNKGKQLNHYIDTLLLQESANIDDEREKINLAARHLTNLTLFLNLIIILVIVILSFFLAKIISNPLIYLSQFAKNIDYDNLEPLLPILSQDEIGELQEHLNRMLLKLDKAKTTLIETSRSAGVAEIATSILHNVGNVLNSINTSVALLTETNQQSSIAKLPKLLDLLEKNKNNLDYFLAHDERGKVVMPYFKGLIEKLENEKVKRQEELENLDKNLTHVNQLIIMQQESSRPGVSLLEPIELTELIEDILPLFANRLRKVNINVERQFKPLPSFLSVKNKIQQILINLIKNAIDSLAISNKNEKRLVIRLELLTEKRWLEVIIKDNGIGIAKEDLQKIFSFGFTTKSNGHGYGLHNCALLAIDLGGELKVESKGINQGANFTLSLPLEKE</sequence>
<dbReference type="PANTHER" id="PTHR43547:SF2">
    <property type="entry name" value="HYBRID SIGNAL TRANSDUCTION HISTIDINE KINASE C"/>
    <property type="match status" value="1"/>
</dbReference>
<dbReference type="InterPro" id="IPR005467">
    <property type="entry name" value="His_kinase_dom"/>
</dbReference>
<dbReference type="PANTHER" id="PTHR43547">
    <property type="entry name" value="TWO-COMPONENT HISTIDINE KINASE"/>
    <property type="match status" value="1"/>
</dbReference>
<keyword evidence="7" id="KW-1133">Transmembrane helix</keyword>
<keyword evidence="4" id="KW-0597">Phosphoprotein</keyword>
<evidence type="ECO:0000313" key="11">
    <source>
        <dbReference type="Proteomes" id="UP000254794"/>
    </source>
</evidence>
<evidence type="ECO:0000256" key="5">
    <source>
        <dbReference type="ARBA" id="ARBA00022679"/>
    </source>
</evidence>
<evidence type="ECO:0000259" key="8">
    <source>
        <dbReference type="PROSITE" id="PS50109"/>
    </source>
</evidence>
<reference evidence="10 11" key="1">
    <citation type="submission" date="2018-06" db="EMBL/GenBank/DDBJ databases">
        <authorList>
            <consortium name="Pathogen Informatics"/>
            <person name="Doyle S."/>
        </authorList>
    </citation>
    <scope>NUCLEOTIDE SEQUENCE [LARGE SCALE GENOMIC DNA]</scope>
    <source>
        <strain evidence="10 11">NCTC13316</strain>
    </source>
</reference>
<keyword evidence="11" id="KW-1185">Reference proteome</keyword>
<evidence type="ECO:0000259" key="9">
    <source>
        <dbReference type="PROSITE" id="PS50885"/>
    </source>
</evidence>
<proteinExistence type="predicted"/>
<evidence type="ECO:0000256" key="7">
    <source>
        <dbReference type="SAM" id="Phobius"/>
    </source>
</evidence>
<dbReference type="SMART" id="SM00387">
    <property type="entry name" value="HATPase_c"/>
    <property type="match status" value="1"/>
</dbReference>
<keyword evidence="6 10" id="KW-0418">Kinase</keyword>
<comment type="subcellular location">
    <subcellularLocation>
        <location evidence="2">Membrane</location>
    </subcellularLocation>
</comment>
<dbReference type="Proteomes" id="UP000254794">
    <property type="component" value="Unassembled WGS sequence"/>
</dbReference>
<accession>A0A378JN02</accession>
<feature type="transmembrane region" description="Helical" evidence="7">
    <location>
        <begin position="190"/>
        <end position="213"/>
    </location>
</feature>
<evidence type="ECO:0000256" key="1">
    <source>
        <dbReference type="ARBA" id="ARBA00000085"/>
    </source>
</evidence>
<dbReference type="SMART" id="SM00304">
    <property type="entry name" value="HAMP"/>
    <property type="match status" value="1"/>
</dbReference>
<gene>
    <name evidence="10" type="primary">kinD</name>
    <name evidence="10" type="ORF">NCTC13316_02172</name>
</gene>
<evidence type="ECO:0000256" key="6">
    <source>
        <dbReference type="ARBA" id="ARBA00022777"/>
    </source>
</evidence>
<dbReference type="InterPro" id="IPR036890">
    <property type="entry name" value="HATPase_C_sf"/>
</dbReference>
<evidence type="ECO:0000256" key="4">
    <source>
        <dbReference type="ARBA" id="ARBA00022553"/>
    </source>
</evidence>
<dbReference type="EC" id="2.7.13.3" evidence="3"/>
<dbReference type="InterPro" id="IPR003660">
    <property type="entry name" value="HAMP_dom"/>
</dbReference>
<feature type="domain" description="HAMP" evidence="9">
    <location>
        <begin position="214"/>
        <end position="266"/>
    </location>
</feature>
<dbReference type="PROSITE" id="PS50109">
    <property type="entry name" value="HIS_KIN"/>
    <property type="match status" value="1"/>
</dbReference>
<dbReference type="Gene3D" id="3.30.565.10">
    <property type="entry name" value="Histidine kinase-like ATPase, C-terminal domain"/>
    <property type="match status" value="1"/>
</dbReference>
<dbReference type="Pfam" id="PF00672">
    <property type="entry name" value="HAMP"/>
    <property type="match status" value="1"/>
</dbReference>
<evidence type="ECO:0000256" key="3">
    <source>
        <dbReference type="ARBA" id="ARBA00012438"/>
    </source>
</evidence>
<organism evidence="10 11">
    <name type="scientific">Legionella busanensis</name>
    <dbReference type="NCBI Taxonomy" id="190655"/>
    <lineage>
        <taxon>Bacteria</taxon>
        <taxon>Pseudomonadati</taxon>
        <taxon>Pseudomonadota</taxon>
        <taxon>Gammaproteobacteria</taxon>
        <taxon>Legionellales</taxon>
        <taxon>Legionellaceae</taxon>
        <taxon>Legionella</taxon>
    </lineage>
</organism>
<dbReference type="OrthoDB" id="9808408at2"/>
<dbReference type="PROSITE" id="PS50885">
    <property type="entry name" value="HAMP"/>
    <property type="match status" value="1"/>
</dbReference>
<protein>
    <recommendedName>
        <fullName evidence="3">histidine kinase</fullName>
        <ecNumber evidence="3">2.7.13.3</ecNumber>
    </recommendedName>
</protein>
<dbReference type="AlphaFoldDB" id="A0A378JN02"/>
<dbReference type="EMBL" id="UGOD01000001">
    <property type="protein sequence ID" value="STX52068.1"/>
    <property type="molecule type" value="Genomic_DNA"/>
</dbReference>
<keyword evidence="7" id="KW-0472">Membrane</keyword>
<comment type="catalytic activity">
    <reaction evidence="1">
        <text>ATP + protein L-histidine = ADP + protein N-phospho-L-histidine.</text>
        <dbReference type="EC" id="2.7.13.3"/>
    </reaction>
</comment>
<dbReference type="Pfam" id="PF02518">
    <property type="entry name" value="HATPase_c"/>
    <property type="match status" value="1"/>
</dbReference>
<dbReference type="Gene3D" id="6.10.340.10">
    <property type="match status" value="1"/>
</dbReference>
<dbReference type="SUPFAM" id="SSF55874">
    <property type="entry name" value="ATPase domain of HSP90 chaperone/DNA topoisomerase II/histidine kinase"/>
    <property type="match status" value="1"/>
</dbReference>
<dbReference type="SUPFAM" id="SSF158472">
    <property type="entry name" value="HAMP domain-like"/>
    <property type="match status" value="1"/>
</dbReference>
<feature type="domain" description="Histidine kinase" evidence="8">
    <location>
        <begin position="331"/>
        <end position="543"/>
    </location>
</feature>
<dbReference type="PRINTS" id="PR00344">
    <property type="entry name" value="BCTRLSENSOR"/>
</dbReference>
<dbReference type="CDD" id="cd06225">
    <property type="entry name" value="HAMP"/>
    <property type="match status" value="1"/>
</dbReference>
<keyword evidence="5 10" id="KW-0808">Transferase</keyword>
<feature type="transmembrane region" description="Helical" evidence="7">
    <location>
        <begin position="6"/>
        <end position="26"/>
    </location>
</feature>
<dbReference type="RefSeq" id="WP_115331658.1">
    <property type="nucleotide sequence ID" value="NZ_CAAAHP010000002.1"/>
</dbReference>
<keyword evidence="7" id="KW-0812">Transmembrane</keyword>
<dbReference type="GO" id="GO:0000155">
    <property type="term" value="F:phosphorelay sensor kinase activity"/>
    <property type="evidence" value="ECO:0007669"/>
    <property type="project" value="TreeGrafter"/>
</dbReference>
<evidence type="ECO:0000256" key="2">
    <source>
        <dbReference type="ARBA" id="ARBA00004370"/>
    </source>
</evidence>
<evidence type="ECO:0000313" key="10">
    <source>
        <dbReference type="EMBL" id="STX52068.1"/>
    </source>
</evidence>
<dbReference type="GO" id="GO:0016020">
    <property type="term" value="C:membrane"/>
    <property type="evidence" value="ECO:0007669"/>
    <property type="project" value="UniProtKB-SubCell"/>
</dbReference>
<name>A0A378JN02_9GAMM</name>
<dbReference type="InterPro" id="IPR004358">
    <property type="entry name" value="Sig_transdc_His_kin-like_C"/>
</dbReference>